<accession>A0A168NW00</accession>
<comment type="caution">
    <text evidence="2">The sequence shown here is derived from an EMBL/GenBank/DDBJ whole genome shotgun (WGS) entry which is preliminary data.</text>
</comment>
<dbReference type="Proteomes" id="UP000077407">
    <property type="component" value="Unassembled WGS sequence"/>
</dbReference>
<dbReference type="InterPro" id="IPR001633">
    <property type="entry name" value="EAL_dom"/>
</dbReference>
<gene>
    <name evidence="2" type="ORF">WY13_02376</name>
</gene>
<dbReference type="InterPro" id="IPR035919">
    <property type="entry name" value="EAL_sf"/>
</dbReference>
<feature type="domain" description="EAL" evidence="1">
    <location>
        <begin position="1"/>
        <end position="40"/>
    </location>
</feature>
<dbReference type="PROSITE" id="PS50883">
    <property type="entry name" value="EAL"/>
    <property type="match status" value="1"/>
</dbReference>
<protein>
    <submittedName>
        <fullName evidence="2">Cyclic-di-GMP phosphodiesterase</fullName>
    </submittedName>
</protein>
<dbReference type="SUPFAM" id="SSF141868">
    <property type="entry name" value="EAL domain-like"/>
    <property type="match status" value="1"/>
</dbReference>
<dbReference type="EMBL" id="LITT01000023">
    <property type="protein sequence ID" value="OAA86981.1"/>
    <property type="molecule type" value="Genomic_DNA"/>
</dbReference>
<evidence type="ECO:0000313" key="3">
    <source>
        <dbReference type="Proteomes" id="UP000077407"/>
    </source>
</evidence>
<evidence type="ECO:0000313" key="2">
    <source>
        <dbReference type="EMBL" id="OAA86981.1"/>
    </source>
</evidence>
<dbReference type="PATRIC" id="fig|1538.10.peg.1979"/>
<sequence>METVEQLKYLEKANCSNVQGFFFGKPLNPNELINFMKTAKFETSRVITLP</sequence>
<organism evidence="2 3">
    <name type="scientific">Clostridium ljungdahlii</name>
    <dbReference type="NCBI Taxonomy" id="1538"/>
    <lineage>
        <taxon>Bacteria</taxon>
        <taxon>Bacillati</taxon>
        <taxon>Bacillota</taxon>
        <taxon>Clostridia</taxon>
        <taxon>Eubacteriales</taxon>
        <taxon>Clostridiaceae</taxon>
        <taxon>Clostridium</taxon>
    </lineage>
</organism>
<dbReference type="Gene3D" id="3.20.20.450">
    <property type="entry name" value="EAL domain"/>
    <property type="match status" value="1"/>
</dbReference>
<name>A0A168NW00_9CLOT</name>
<reference evidence="2 3" key="1">
    <citation type="journal article" date="2015" name="Biotechnol. Bioeng.">
        <title>Genome sequence and phenotypic characterization of Caulobacter segnis.</title>
        <authorList>
            <person name="Patel S."/>
            <person name="Fletcher B."/>
            <person name="Scott D.C."/>
            <person name="Ely B."/>
        </authorList>
    </citation>
    <scope>NUCLEOTIDE SEQUENCE [LARGE SCALE GENOMIC DNA]</scope>
    <source>
        <strain evidence="2 3">ERI-2</strain>
    </source>
</reference>
<dbReference type="AlphaFoldDB" id="A0A168NW00"/>
<evidence type="ECO:0000259" key="1">
    <source>
        <dbReference type="PROSITE" id="PS50883"/>
    </source>
</evidence>
<proteinExistence type="predicted"/>